<dbReference type="EMBL" id="FQUS01000001">
    <property type="protein sequence ID" value="SHE39464.1"/>
    <property type="molecule type" value="Genomic_DNA"/>
</dbReference>
<proteinExistence type="predicted"/>
<dbReference type="AlphaFoldDB" id="A0A1M4T4X4"/>
<protein>
    <submittedName>
        <fullName evidence="3">2-succinyl-6-hydroxy-2,4-cyclohexadiene-1-carboxylate synthase</fullName>
    </submittedName>
</protein>
<evidence type="ECO:0000259" key="2">
    <source>
        <dbReference type="Pfam" id="PF12697"/>
    </source>
</evidence>
<dbReference type="Proteomes" id="UP000184041">
    <property type="component" value="Unassembled WGS sequence"/>
</dbReference>
<dbReference type="InterPro" id="IPR000073">
    <property type="entry name" value="AB_hydrolase_1"/>
</dbReference>
<organism evidence="3 4">
    <name type="scientific">Fodinibius roseus</name>
    <dbReference type="NCBI Taxonomy" id="1194090"/>
    <lineage>
        <taxon>Bacteria</taxon>
        <taxon>Pseudomonadati</taxon>
        <taxon>Balneolota</taxon>
        <taxon>Balneolia</taxon>
        <taxon>Balneolales</taxon>
        <taxon>Balneolaceae</taxon>
        <taxon>Fodinibius</taxon>
    </lineage>
</organism>
<name>A0A1M4T4X4_9BACT</name>
<dbReference type="GO" id="GO:0016829">
    <property type="term" value="F:lyase activity"/>
    <property type="evidence" value="ECO:0007669"/>
    <property type="project" value="UniProtKB-KW"/>
</dbReference>
<keyword evidence="1" id="KW-0456">Lyase</keyword>
<keyword evidence="4" id="KW-1185">Reference proteome</keyword>
<sequence>MMFAEINHHSYAYRIHRQQSGLPLLLLLHGFMGDQRVFDHLLDGLADFCNPVTIDLLGHGQSSKSDDPGDYREEQQVADIRTFIRRLSTDMDVDDGRFLHGYSMGGRLALKIALADPALVGGLILESTNCGIPDERQRSRRRQTDEQRARDITTDLDRFLTHWQQLPLFASPETNNKEQLHRKYRAIQRGQSPEALAASLRGFGTGSMRPCCDELPSLNRPVLLMAGTNDEKYRQINRRLEQRLPAARFSTLKAGHRVHLDNPDKFITEIKSFLLL</sequence>
<evidence type="ECO:0000313" key="4">
    <source>
        <dbReference type="Proteomes" id="UP000184041"/>
    </source>
</evidence>
<dbReference type="Gene3D" id="3.40.50.1820">
    <property type="entry name" value="alpha/beta hydrolase"/>
    <property type="match status" value="1"/>
</dbReference>
<feature type="domain" description="AB hydrolase-1" evidence="2">
    <location>
        <begin position="25"/>
        <end position="267"/>
    </location>
</feature>
<dbReference type="PANTHER" id="PTHR42916:SF1">
    <property type="entry name" value="PROTEIN PHYLLO, CHLOROPLASTIC"/>
    <property type="match status" value="1"/>
</dbReference>
<gene>
    <name evidence="3" type="ORF">SAMN05443144_101208</name>
</gene>
<dbReference type="InterPro" id="IPR029058">
    <property type="entry name" value="AB_hydrolase_fold"/>
</dbReference>
<reference evidence="3 4" key="1">
    <citation type="submission" date="2016-11" db="EMBL/GenBank/DDBJ databases">
        <authorList>
            <person name="Jaros S."/>
            <person name="Januszkiewicz K."/>
            <person name="Wedrychowicz H."/>
        </authorList>
    </citation>
    <scope>NUCLEOTIDE SEQUENCE [LARGE SCALE GENOMIC DNA]</scope>
    <source>
        <strain evidence="3 4">DSM 21986</strain>
    </source>
</reference>
<dbReference type="PANTHER" id="PTHR42916">
    <property type="entry name" value="2-SUCCINYL-5-ENOLPYRUVYL-6-HYDROXY-3-CYCLOHEXENE-1-CARBOXYLATE SYNTHASE"/>
    <property type="match status" value="1"/>
</dbReference>
<evidence type="ECO:0000256" key="1">
    <source>
        <dbReference type="ARBA" id="ARBA00023239"/>
    </source>
</evidence>
<accession>A0A1M4T4X4</accession>
<evidence type="ECO:0000313" key="3">
    <source>
        <dbReference type="EMBL" id="SHE39464.1"/>
    </source>
</evidence>
<dbReference type="STRING" id="1194090.SAMN05443144_101208"/>
<dbReference type="Pfam" id="PF12697">
    <property type="entry name" value="Abhydrolase_6"/>
    <property type="match status" value="1"/>
</dbReference>
<dbReference type="SUPFAM" id="SSF53474">
    <property type="entry name" value="alpha/beta-Hydrolases"/>
    <property type="match status" value="1"/>
</dbReference>